<evidence type="ECO:0000259" key="3">
    <source>
        <dbReference type="Pfam" id="PF05175"/>
    </source>
</evidence>
<dbReference type="Proteomes" id="UP000527616">
    <property type="component" value="Unassembled WGS sequence"/>
</dbReference>
<keyword evidence="1 4" id="KW-0489">Methyltransferase</keyword>
<dbReference type="Gene3D" id="3.40.50.150">
    <property type="entry name" value="Vaccinia Virus protein VP39"/>
    <property type="match status" value="1"/>
</dbReference>
<keyword evidence="5" id="KW-1185">Reference proteome</keyword>
<evidence type="ECO:0000313" key="5">
    <source>
        <dbReference type="Proteomes" id="UP000527616"/>
    </source>
</evidence>
<evidence type="ECO:0000256" key="2">
    <source>
        <dbReference type="ARBA" id="ARBA00022679"/>
    </source>
</evidence>
<feature type="domain" description="Methyltransferase small" evidence="3">
    <location>
        <begin position="27"/>
        <end position="193"/>
    </location>
</feature>
<protein>
    <submittedName>
        <fullName evidence="4">16S rRNA G1207 methylase RsmC</fullName>
    </submittedName>
</protein>
<gene>
    <name evidence="4" type="ORF">GGQ54_000932</name>
</gene>
<evidence type="ECO:0000313" key="4">
    <source>
        <dbReference type="EMBL" id="NYI70372.1"/>
    </source>
</evidence>
<dbReference type="PANTHER" id="PTHR47816">
    <property type="entry name" value="RIBOSOMAL RNA SMALL SUBUNIT METHYLTRANSFERASE C"/>
    <property type="match status" value="1"/>
</dbReference>
<dbReference type="GO" id="GO:0032259">
    <property type="term" value="P:methylation"/>
    <property type="evidence" value="ECO:0007669"/>
    <property type="project" value="UniProtKB-KW"/>
</dbReference>
<comment type="caution">
    <text evidence="4">The sequence shown here is derived from an EMBL/GenBank/DDBJ whole genome shotgun (WGS) entry which is preliminary data.</text>
</comment>
<evidence type="ECO:0000256" key="1">
    <source>
        <dbReference type="ARBA" id="ARBA00022603"/>
    </source>
</evidence>
<proteinExistence type="predicted"/>
<reference evidence="4 5" key="1">
    <citation type="submission" date="2020-07" db="EMBL/GenBank/DDBJ databases">
        <title>Sequencing the genomes of 1000 actinobacteria strains.</title>
        <authorList>
            <person name="Klenk H.-P."/>
        </authorList>
    </citation>
    <scope>NUCLEOTIDE SEQUENCE [LARGE SCALE GENOMIC DNA]</scope>
    <source>
        <strain evidence="4 5">DSM 103164</strain>
    </source>
</reference>
<keyword evidence="2" id="KW-0808">Transferase</keyword>
<dbReference type="InterPro" id="IPR046977">
    <property type="entry name" value="RsmC/RlmG"/>
</dbReference>
<dbReference type="EMBL" id="JACBZS010000001">
    <property type="protein sequence ID" value="NYI70372.1"/>
    <property type="molecule type" value="Genomic_DNA"/>
</dbReference>
<dbReference type="CDD" id="cd02440">
    <property type="entry name" value="AdoMet_MTases"/>
    <property type="match status" value="1"/>
</dbReference>
<dbReference type="Pfam" id="PF05175">
    <property type="entry name" value="MTS"/>
    <property type="match status" value="1"/>
</dbReference>
<name>A0A7Z0IKE0_9ACTN</name>
<organism evidence="4 5">
    <name type="scientific">Naumannella cuiyingiana</name>
    <dbReference type="NCBI Taxonomy" id="1347891"/>
    <lineage>
        <taxon>Bacteria</taxon>
        <taxon>Bacillati</taxon>
        <taxon>Actinomycetota</taxon>
        <taxon>Actinomycetes</taxon>
        <taxon>Propionibacteriales</taxon>
        <taxon>Propionibacteriaceae</taxon>
        <taxon>Naumannella</taxon>
    </lineage>
</organism>
<dbReference type="GO" id="GO:0008757">
    <property type="term" value="F:S-adenosylmethionine-dependent methyltransferase activity"/>
    <property type="evidence" value="ECO:0007669"/>
    <property type="project" value="InterPro"/>
</dbReference>
<sequence>MSGQYFETPTGPIRAREVTATIWDREFRFATANGVYSAAGLDPGTGVLLRESEPPGHGGHLVDLGCGWGPIAIGLAVCAPQITVDAVDVNRRALELCARNAEAAGVADRVRVLHADEVDPTTRYDELWSNPPIRIGKAALHDLLLEWLPRLESGGRARMVVGRNLGADSLQRWLVEQGYPTERVGSAKGFRILQTTAP</sequence>
<dbReference type="PANTHER" id="PTHR47816:SF4">
    <property type="entry name" value="RIBOSOMAL RNA SMALL SUBUNIT METHYLTRANSFERASE C"/>
    <property type="match status" value="1"/>
</dbReference>
<dbReference type="SUPFAM" id="SSF53335">
    <property type="entry name" value="S-adenosyl-L-methionine-dependent methyltransferases"/>
    <property type="match status" value="1"/>
</dbReference>
<dbReference type="AlphaFoldDB" id="A0A7Z0IKE0"/>
<dbReference type="RefSeq" id="WP_179444339.1">
    <property type="nucleotide sequence ID" value="NZ_JACBZS010000001.1"/>
</dbReference>
<dbReference type="InterPro" id="IPR007848">
    <property type="entry name" value="Small_mtfrase_dom"/>
</dbReference>
<dbReference type="InterPro" id="IPR029063">
    <property type="entry name" value="SAM-dependent_MTases_sf"/>
</dbReference>
<accession>A0A7Z0IKE0</accession>